<dbReference type="GO" id="GO:0008757">
    <property type="term" value="F:S-adenosylmethionine-dependent methyltransferase activity"/>
    <property type="evidence" value="ECO:0007669"/>
    <property type="project" value="InterPro"/>
</dbReference>
<dbReference type="RefSeq" id="WP_139079052.1">
    <property type="nucleotide sequence ID" value="NZ_VDFU01000059.1"/>
</dbReference>
<evidence type="ECO:0000313" key="2">
    <source>
        <dbReference type="EMBL" id="TNC44161.1"/>
    </source>
</evidence>
<feature type="domain" description="Methyltransferase type 11" evidence="1">
    <location>
        <begin position="154"/>
        <end position="254"/>
    </location>
</feature>
<dbReference type="InterPro" id="IPR050508">
    <property type="entry name" value="Methyltransf_Superfamily"/>
</dbReference>
<evidence type="ECO:0000313" key="3">
    <source>
        <dbReference type="Proteomes" id="UP000305887"/>
    </source>
</evidence>
<keyword evidence="2" id="KW-0489">Methyltransferase</keyword>
<name>A0A5C4MNC8_9RHOB</name>
<dbReference type="Proteomes" id="UP000305887">
    <property type="component" value="Unassembled WGS sequence"/>
</dbReference>
<dbReference type="GO" id="GO:0032259">
    <property type="term" value="P:methylation"/>
    <property type="evidence" value="ECO:0007669"/>
    <property type="project" value="UniProtKB-KW"/>
</dbReference>
<dbReference type="InterPro" id="IPR029063">
    <property type="entry name" value="SAM-dependent_MTases_sf"/>
</dbReference>
<dbReference type="Pfam" id="PF08241">
    <property type="entry name" value="Methyltransf_11"/>
    <property type="match status" value="1"/>
</dbReference>
<protein>
    <submittedName>
        <fullName evidence="2">Class I SAM-dependent methyltransferase</fullName>
    </submittedName>
</protein>
<gene>
    <name evidence="2" type="ORF">FHG66_20730</name>
</gene>
<dbReference type="SUPFAM" id="SSF53335">
    <property type="entry name" value="S-adenosyl-L-methionine-dependent methyltransferases"/>
    <property type="match status" value="1"/>
</dbReference>
<dbReference type="InterPro" id="IPR013216">
    <property type="entry name" value="Methyltransf_11"/>
</dbReference>
<keyword evidence="2" id="KW-0808">Transferase</keyword>
<organism evidence="2 3">
    <name type="scientific">Rubellimicrobium rubrum</name>
    <dbReference type="NCBI Taxonomy" id="2585369"/>
    <lineage>
        <taxon>Bacteria</taxon>
        <taxon>Pseudomonadati</taxon>
        <taxon>Pseudomonadota</taxon>
        <taxon>Alphaproteobacteria</taxon>
        <taxon>Rhodobacterales</taxon>
        <taxon>Roseobacteraceae</taxon>
        <taxon>Rubellimicrobium</taxon>
    </lineage>
</organism>
<keyword evidence="3" id="KW-1185">Reference proteome</keyword>
<comment type="caution">
    <text evidence="2">The sequence shown here is derived from an EMBL/GenBank/DDBJ whole genome shotgun (WGS) entry which is preliminary data.</text>
</comment>
<dbReference type="PANTHER" id="PTHR42912:SF45">
    <property type="entry name" value="23S RRNA (GUANINE(745)-N(1))-METHYLTRANSFERASE"/>
    <property type="match status" value="1"/>
</dbReference>
<dbReference type="PANTHER" id="PTHR42912">
    <property type="entry name" value="METHYLTRANSFERASE"/>
    <property type="match status" value="1"/>
</dbReference>
<accession>A0A5C4MNC8</accession>
<evidence type="ECO:0000259" key="1">
    <source>
        <dbReference type="Pfam" id="PF08241"/>
    </source>
</evidence>
<reference evidence="2 3" key="1">
    <citation type="submission" date="2019-06" db="EMBL/GenBank/DDBJ databases">
        <title>YIM 131921 draft genome.</title>
        <authorList>
            <person name="Jiang L."/>
        </authorList>
    </citation>
    <scope>NUCLEOTIDE SEQUENCE [LARGE SCALE GENOMIC DNA]</scope>
    <source>
        <strain evidence="2 3">YIM 131921</strain>
    </source>
</reference>
<dbReference type="CDD" id="cd02440">
    <property type="entry name" value="AdoMet_MTases"/>
    <property type="match status" value="1"/>
</dbReference>
<dbReference type="Gene3D" id="3.40.50.150">
    <property type="entry name" value="Vaccinia Virus protein VP39"/>
    <property type="match status" value="1"/>
</dbReference>
<sequence length="315" mass="32785">MTDRSDRTATTPDRLRQVLDGCATGALPPNIALLRLVTEAVRPEEVEDALARASTESQGEAAGRLGAALALCRENPQAFGYVKSVLHGVDHDGPTNGQGVAHWADTFDRLAMAAPEGGVALYALGNPDLLKAATEEVVAWLAAHRLTRSDARVVEIGCGIGRFVAALAPHVGHVTGLDISPGMIARAQERCAGLPNVALRVSSGADLADVPDGAADLVLAADVFPYLVQAGGDVATTHIHEAARVLAEGGHLAILNYSYRGDSGRDLQEIEALAAPAGLVVRRSALQDFSLWDAATFLLGKNQGAGKVSRTRDGG</sequence>
<dbReference type="OrthoDB" id="8153637at2"/>
<dbReference type="AlphaFoldDB" id="A0A5C4MNC8"/>
<proteinExistence type="predicted"/>
<dbReference type="EMBL" id="VDFU01000059">
    <property type="protein sequence ID" value="TNC44161.1"/>
    <property type="molecule type" value="Genomic_DNA"/>
</dbReference>